<evidence type="ECO:0000313" key="4">
    <source>
        <dbReference type="Proteomes" id="UP000256748"/>
    </source>
</evidence>
<protein>
    <recommendedName>
        <fullName evidence="2">YCII-related domain-containing protein</fullName>
    </recommendedName>
</protein>
<dbReference type="AlphaFoldDB" id="A0A3E1AZD8"/>
<evidence type="ECO:0000256" key="1">
    <source>
        <dbReference type="ARBA" id="ARBA00007689"/>
    </source>
</evidence>
<dbReference type="InterPro" id="IPR011008">
    <property type="entry name" value="Dimeric_a/b-barrel"/>
</dbReference>
<accession>A0A3E1AZD8</accession>
<dbReference type="EMBL" id="NAOO01000045">
    <property type="protein sequence ID" value="RFB82472.1"/>
    <property type="molecule type" value="Genomic_DNA"/>
</dbReference>
<evidence type="ECO:0000313" key="3">
    <source>
        <dbReference type="EMBL" id="RFB82472.1"/>
    </source>
</evidence>
<organism evidence="3 4">
    <name type="scientific">Rhizobium leguminosarum bv. trifolii</name>
    <dbReference type="NCBI Taxonomy" id="386"/>
    <lineage>
        <taxon>Bacteria</taxon>
        <taxon>Pseudomonadati</taxon>
        <taxon>Pseudomonadota</taxon>
        <taxon>Alphaproteobacteria</taxon>
        <taxon>Hyphomicrobiales</taxon>
        <taxon>Rhizobiaceae</taxon>
        <taxon>Rhizobium/Agrobacterium group</taxon>
        <taxon>Rhizobium</taxon>
    </lineage>
</organism>
<dbReference type="RefSeq" id="WP_116276647.1">
    <property type="nucleotide sequence ID" value="NZ_KZ859531.1"/>
</dbReference>
<gene>
    <name evidence="3" type="ORF">B5K10_32820</name>
</gene>
<dbReference type="SUPFAM" id="SSF54909">
    <property type="entry name" value="Dimeric alpha+beta barrel"/>
    <property type="match status" value="1"/>
</dbReference>
<feature type="domain" description="YCII-related" evidence="2">
    <location>
        <begin position="1"/>
        <end position="88"/>
    </location>
</feature>
<dbReference type="InterPro" id="IPR005545">
    <property type="entry name" value="YCII"/>
</dbReference>
<evidence type="ECO:0000259" key="2">
    <source>
        <dbReference type="Pfam" id="PF03795"/>
    </source>
</evidence>
<reference evidence="3 4" key="1">
    <citation type="submission" date="2017-03" db="EMBL/GenBank/DDBJ databases">
        <title>Genome analysis of Rhizobial strains effectives or ineffectives for nitrogen fixation isolated from bean seeds.</title>
        <authorList>
            <person name="Peralta H."/>
            <person name="Aguilar-Vera A."/>
            <person name="Mora Y."/>
            <person name="Vargas-Lagunas C."/>
            <person name="Girard L."/>
            <person name="Mora J."/>
        </authorList>
    </citation>
    <scope>NUCLEOTIDE SEQUENCE [LARGE SCALE GENOMIC DNA]</scope>
    <source>
        <strain evidence="3 4">CCGM5</strain>
    </source>
</reference>
<dbReference type="Proteomes" id="UP000256748">
    <property type="component" value="Unassembled WGS sequence"/>
</dbReference>
<comment type="caution">
    <text evidence="3">The sequence shown here is derived from an EMBL/GenBank/DDBJ whole genome shotgun (WGS) entry which is preliminary data.</text>
</comment>
<proteinExistence type="inferred from homology"/>
<name>A0A3E1AZD8_RHILT</name>
<dbReference type="Gene3D" id="3.30.70.1060">
    <property type="entry name" value="Dimeric alpha+beta barrel"/>
    <property type="match status" value="1"/>
</dbReference>
<comment type="similarity">
    <text evidence="1">Belongs to the YciI family.</text>
</comment>
<dbReference type="Pfam" id="PF03795">
    <property type="entry name" value="YCII"/>
    <property type="match status" value="1"/>
</dbReference>
<sequence length="102" mass="10908">MIVARHAVSDPGKAAERSRLLEEHKAYLQGTAIRILLSGPSAPPAEGRGSTALVIAEVETLAEFEAFSTGDPFVRSGVYASVEIFEWRPTLGLLLERLSDGG</sequence>